<dbReference type="InParanoid" id="F1Z813"/>
<sequence>MARDRHQRCRHCPYIRPAVHIRKSARCDRGRGHPAPEFGAFVIHCLKSAFPPVPAEGSASHIRCPVRQGHARRWRSR</sequence>
<gene>
    <name evidence="1" type="ORF">Y88_1275</name>
</gene>
<evidence type="ECO:0000313" key="2">
    <source>
        <dbReference type="Proteomes" id="UP000004728"/>
    </source>
</evidence>
<dbReference type="Proteomes" id="UP000004728">
    <property type="component" value="Unassembled WGS sequence"/>
</dbReference>
<dbReference type="STRING" id="983920.Y88_1275"/>
<evidence type="ECO:0000313" key="1">
    <source>
        <dbReference type="EMBL" id="EGD59213.1"/>
    </source>
</evidence>
<dbReference type="EMBL" id="AEWJ01000037">
    <property type="protein sequence ID" value="EGD59213.1"/>
    <property type="molecule type" value="Genomic_DNA"/>
</dbReference>
<reference evidence="1 2" key="1">
    <citation type="journal article" date="2012" name="J. Bacteriol.">
        <title>Draft Genome Sequence of Novosphingobium nitrogenifigens Y88T.</title>
        <authorList>
            <person name="Strabala T.J."/>
            <person name="Macdonald L."/>
            <person name="Liu V."/>
            <person name="Smit A.M."/>
        </authorList>
    </citation>
    <scope>NUCLEOTIDE SEQUENCE [LARGE SCALE GENOMIC DNA]</scope>
    <source>
        <strain evidence="1 2">DSM 19370</strain>
    </source>
</reference>
<comment type="caution">
    <text evidence="1">The sequence shown here is derived from an EMBL/GenBank/DDBJ whole genome shotgun (WGS) entry which is preliminary data.</text>
</comment>
<proteinExistence type="predicted"/>
<accession>F1Z813</accession>
<organism evidence="1 2">
    <name type="scientific">Novosphingobium nitrogenifigens DSM 19370</name>
    <dbReference type="NCBI Taxonomy" id="983920"/>
    <lineage>
        <taxon>Bacteria</taxon>
        <taxon>Pseudomonadati</taxon>
        <taxon>Pseudomonadota</taxon>
        <taxon>Alphaproteobacteria</taxon>
        <taxon>Sphingomonadales</taxon>
        <taxon>Sphingomonadaceae</taxon>
        <taxon>Novosphingobium</taxon>
    </lineage>
</organism>
<protein>
    <submittedName>
        <fullName evidence="1">Uncharacterized protein</fullName>
    </submittedName>
</protein>
<name>F1Z813_9SPHN</name>
<keyword evidence="2" id="KW-1185">Reference proteome</keyword>
<dbReference type="HOGENOM" id="CLU_2634577_0_0_5"/>
<dbReference type="AlphaFoldDB" id="F1Z813"/>